<dbReference type="SUPFAM" id="SSF82708">
    <property type="entry name" value="R3H domain"/>
    <property type="match status" value="1"/>
</dbReference>
<dbReference type="InterPro" id="IPR035979">
    <property type="entry name" value="RBD_domain_sf"/>
</dbReference>
<dbReference type="EMBL" id="JAQQBS010000002">
    <property type="protein sequence ID" value="KAK0173048.1"/>
    <property type="molecule type" value="Genomic_DNA"/>
</dbReference>
<proteinExistence type="inferred from homology"/>
<feature type="region of interest" description="Disordered" evidence="2">
    <location>
        <begin position="504"/>
        <end position="585"/>
    </location>
</feature>
<dbReference type="PANTHER" id="PTHR15092:SF44">
    <property type="entry name" value="POLY(A)-SPECIFIC RIBONUCLEASE PARN"/>
    <property type="match status" value="1"/>
</dbReference>
<accession>A0AA39KT80</accession>
<keyword evidence="5" id="KW-1185">Reference proteome</keyword>
<dbReference type="InterPro" id="IPR014789">
    <property type="entry name" value="PolyA-riboNase_RNA-binding"/>
</dbReference>
<dbReference type="AlphaFoldDB" id="A0AA39KT80"/>
<dbReference type="GO" id="GO:0005634">
    <property type="term" value="C:nucleus"/>
    <property type="evidence" value="ECO:0007669"/>
    <property type="project" value="InterPro"/>
</dbReference>
<dbReference type="SUPFAM" id="SSF53098">
    <property type="entry name" value="Ribonuclease H-like"/>
    <property type="match status" value="1"/>
</dbReference>
<reference evidence="4" key="2">
    <citation type="submission" date="2023-03" db="EMBL/GenBank/DDBJ databases">
        <authorList>
            <person name="Inwood S.N."/>
            <person name="Skelly J.G."/>
            <person name="Guhlin J."/>
            <person name="Harrop T.W.R."/>
            <person name="Goldson S.G."/>
            <person name="Dearden P.K."/>
        </authorList>
    </citation>
    <scope>NUCLEOTIDE SEQUENCE</scope>
    <source>
        <strain evidence="4">Irish</strain>
        <tissue evidence="4">Whole body</tissue>
    </source>
</reference>
<evidence type="ECO:0000256" key="1">
    <source>
        <dbReference type="ARBA" id="ARBA00008372"/>
    </source>
</evidence>
<evidence type="ECO:0000313" key="4">
    <source>
        <dbReference type="EMBL" id="KAK0173048.1"/>
    </source>
</evidence>
<dbReference type="GO" id="GO:1990431">
    <property type="term" value="P:priRNA 3'-end processing"/>
    <property type="evidence" value="ECO:0007669"/>
    <property type="project" value="TreeGrafter"/>
</dbReference>
<evidence type="ECO:0000256" key="2">
    <source>
        <dbReference type="SAM" id="MobiDB-lite"/>
    </source>
</evidence>
<dbReference type="InterPro" id="IPR036867">
    <property type="entry name" value="R3H_dom_sf"/>
</dbReference>
<sequence length="585" mass="67372">MEVTRTNFQEVLKELDEVLINATFLSIDGEFTGLNSGPDAKPFDTPAQYYNKLKYGSMDFLFVQFGLSVFTYDEKIEKYNNRTYNFYVFPRPFNRSGPDCRFLCQASSIVFLASNGFNFNKLFKYGIPYLTAHDEEKISKKMEEMHKIREDGLELIPISSDNKPQIEEICAKIDEFLQTDAEELMIDRCNSYIRRIIYQEARMRWQNKIRFECNDDTRGLIVYKMGTKEEEEKRKAERREKEIMELKEAVGLSALLRKIAESGKLIVGHNMLLDLCHIVHQFFGPLPDSYAEFKSLIHGLFPKLLDTKIIAQSESFKELIPSSILGYMFDTINKSPFTMPDVIPVENRSYSTLQKNYHEAGYDAYITGLCFIAMSNYLGSLQSEKISLVDPSSPLLNPFLNKLIIVRLRDYPYIHLVENDPNPNRDHVFHITFPSAWKTSDITHLFSPFGGVLVSWLNDTSAYVGLNRREQSLGLIKKLKKSGALNKIKIQPYASYQLSLEQHQQKPIKPIEGDRKRKHPSTEVTKESCQLDSKNTNEDNDGTSDGWELASGKRRRKHGGAASMVNDKVEVKTEKQKTFTETSWN</sequence>
<feature type="domain" description="Poly(A)-specific ribonuclease RNA-binding" evidence="3">
    <location>
        <begin position="419"/>
        <end position="497"/>
    </location>
</feature>
<reference evidence="4" key="1">
    <citation type="journal article" date="2023" name="bioRxiv">
        <title>Scaffold-level genome assemblies of two parasitoid biocontrol wasps reveal the parthenogenesis mechanism and an associated novel virus.</title>
        <authorList>
            <person name="Inwood S."/>
            <person name="Skelly J."/>
            <person name="Guhlin J."/>
            <person name="Harrop T."/>
            <person name="Goldson S."/>
            <person name="Dearden P."/>
        </authorList>
    </citation>
    <scope>NUCLEOTIDE SEQUENCE</scope>
    <source>
        <strain evidence="4">Irish</strain>
        <tissue evidence="4">Whole body</tissue>
    </source>
</reference>
<dbReference type="FunFam" id="3.30.420.10:FF:000035">
    <property type="entry name" value="Poly(A)-specific ribonuclease PARN"/>
    <property type="match status" value="1"/>
</dbReference>
<evidence type="ECO:0000313" key="5">
    <source>
        <dbReference type="Proteomes" id="UP001168990"/>
    </source>
</evidence>
<dbReference type="CDD" id="cd02637">
    <property type="entry name" value="R3H_PARN"/>
    <property type="match status" value="1"/>
</dbReference>
<dbReference type="InterPro" id="IPR012337">
    <property type="entry name" value="RNaseH-like_sf"/>
</dbReference>
<dbReference type="InterPro" id="IPR036397">
    <property type="entry name" value="RNaseH_sf"/>
</dbReference>
<feature type="compositionally biased region" description="Basic and acidic residues" evidence="2">
    <location>
        <begin position="509"/>
        <end position="526"/>
    </location>
</feature>
<name>A0AA39KT80_9HYME</name>
<organism evidence="4 5">
    <name type="scientific">Microctonus aethiopoides</name>
    <dbReference type="NCBI Taxonomy" id="144406"/>
    <lineage>
        <taxon>Eukaryota</taxon>
        <taxon>Metazoa</taxon>
        <taxon>Ecdysozoa</taxon>
        <taxon>Arthropoda</taxon>
        <taxon>Hexapoda</taxon>
        <taxon>Insecta</taxon>
        <taxon>Pterygota</taxon>
        <taxon>Neoptera</taxon>
        <taxon>Endopterygota</taxon>
        <taxon>Hymenoptera</taxon>
        <taxon>Apocrita</taxon>
        <taxon>Ichneumonoidea</taxon>
        <taxon>Braconidae</taxon>
        <taxon>Euphorinae</taxon>
        <taxon>Microctonus</taxon>
    </lineage>
</organism>
<dbReference type="InterPro" id="IPR034042">
    <property type="entry name" value="PARN_R3H"/>
</dbReference>
<dbReference type="GO" id="GO:0005737">
    <property type="term" value="C:cytoplasm"/>
    <property type="evidence" value="ECO:0007669"/>
    <property type="project" value="InterPro"/>
</dbReference>
<dbReference type="GO" id="GO:0004535">
    <property type="term" value="F:poly(A)-specific ribonuclease activity"/>
    <property type="evidence" value="ECO:0007669"/>
    <property type="project" value="InterPro"/>
</dbReference>
<protein>
    <recommendedName>
        <fullName evidence="3">Poly(A)-specific ribonuclease RNA-binding domain-containing protein</fullName>
    </recommendedName>
</protein>
<feature type="compositionally biased region" description="Basic and acidic residues" evidence="2">
    <location>
        <begin position="567"/>
        <end position="578"/>
    </location>
</feature>
<dbReference type="InterPro" id="IPR012677">
    <property type="entry name" value="Nucleotide-bd_a/b_plait_sf"/>
</dbReference>
<dbReference type="CDD" id="cd12428">
    <property type="entry name" value="RRM_PARN"/>
    <property type="match status" value="1"/>
</dbReference>
<evidence type="ECO:0000259" key="3">
    <source>
        <dbReference type="Pfam" id="PF08675"/>
    </source>
</evidence>
<dbReference type="GO" id="GO:1990432">
    <property type="term" value="P:siRNA 3'-end processing"/>
    <property type="evidence" value="ECO:0007669"/>
    <property type="project" value="TreeGrafter"/>
</dbReference>
<dbReference type="PANTHER" id="PTHR15092">
    <property type="entry name" value="POLY A -SPECIFIC RIBONUCLEASE/TARGET OF EGR1, MEMBER 1"/>
    <property type="match status" value="1"/>
</dbReference>
<dbReference type="Pfam" id="PF08675">
    <property type="entry name" value="RNA_bind"/>
    <property type="match status" value="1"/>
</dbReference>
<dbReference type="Gene3D" id="3.30.420.10">
    <property type="entry name" value="Ribonuclease H-like superfamily/Ribonuclease H"/>
    <property type="match status" value="2"/>
</dbReference>
<comment type="similarity">
    <text evidence="1">Belongs to the CAF1 family.</text>
</comment>
<dbReference type="Gene3D" id="3.30.70.330">
    <property type="match status" value="1"/>
</dbReference>
<dbReference type="Pfam" id="PF04857">
    <property type="entry name" value="CAF1"/>
    <property type="match status" value="1"/>
</dbReference>
<comment type="caution">
    <text evidence="4">The sequence shown here is derived from an EMBL/GenBank/DDBJ whole genome shotgun (WGS) entry which is preliminary data.</text>
</comment>
<dbReference type="InterPro" id="IPR051181">
    <property type="entry name" value="CAF1_poly(A)_ribonucleases"/>
</dbReference>
<dbReference type="GO" id="GO:0046872">
    <property type="term" value="F:metal ion binding"/>
    <property type="evidence" value="ECO:0007669"/>
    <property type="project" value="InterPro"/>
</dbReference>
<dbReference type="SUPFAM" id="SSF54928">
    <property type="entry name" value="RNA-binding domain, RBD"/>
    <property type="match status" value="1"/>
</dbReference>
<dbReference type="GO" id="GO:0000289">
    <property type="term" value="P:nuclear-transcribed mRNA poly(A) tail shortening"/>
    <property type="evidence" value="ECO:0007669"/>
    <property type="project" value="TreeGrafter"/>
</dbReference>
<dbReference type="GO" id="GO:0003723">
    <property type="term" value="F:RNA binding"/>
    <property type="evidence" value="ECO:0007669"/>
    <property type="project" value="InterPro"/>
</dbReference>
<dbReference type="InterPro" id="IPR006941">
    <property type="entry name" value="RNase_CAF1"/>
</dbReference>
<dbReference type="Proteomes" id="UP001168990">
    <property type="component" value="Unassembled WGS sequence"/>
</dbReference>
<gene>
    <name evidence="4" type="ORF">PV328_006302</name>
</gene>